<keyword evidence="2" id="KW-1185">Reference proteome</keyword>
<protein>
    <submittedName>
        <fullName evidence="1">Uncharacterized protein</fullName>
    </submittedName>
</protein>
<proteinExistence type="predicted"/>
<accession>A0A392QZY8</accession>
<organism evidence="1 2">
    <name type="scientific">Trifolium medium</name>
    <dbReference type="NCBI Taxonomy" id="97028"/>
    <lineage>
        <taxon>Eukaryota</taxon>
        <taxon>Viridiplantae</taxon>
        <taxon>Streptophyta</taxon>
        <taxon>Embryophyta</taxon>
        <taxon>Tracheophyta</taxon>
        <taxon>Spermatophyta</taxon>
        <taxon>Magnoliopsida</taxon>
        <taxon>eudicotyledons</taxon>
        <taxon>Gunneridae</taxon>
        <taxon>Pentapetalae</taxon>
        <taxon>rosids</taxon>
        <taxon>fabids</taxon>
        <taxon>Fabales</taxon>
        <taxon>Fabaceae</taxon>
        <taxon>Papilionoideae</taxon>
        <taxon>50 kb inversion clade</taxon>
        <taxon>NPAAA clade</taxon>
        <taxon>Hologalegina</taxon>
        <taxon>IRL clade</taxon>
        <taxon>Trifolieae</taxon>
        <taxon>Trifolium</taxon>
    </lineage>
</organism>
<evidence type="ECO:0000313" key="1">
    <source>
        <dbReference type="EMBL" id="MCI29150.1"/>
    </source>
</evidence>
<dbReference type="Proteomes" id="UP000265520">
    <property type="component" value="Unassembled WGS sequence"/>
</dbReference>
<evidence type="ECO:0000313" key="2">
    <source>
        <dbReference type="Proteomes" id="UP000265520"/>
    </source>
</evidence>
<comment type="caution">
    <text evidence="1">The sequence shown here is derived from an EMBL/GenBank/DDBJ whole genome shotgun (WGS) entry which is preliminary data.</text>
</comment>
<dbReference type="EMBL" id="LXQA010170596">
    <property type="protein sequence ID" value="MCI29150.1"/>
    <property type="molecule type" value="Genomic_DNA"/>
</dbReference>
<name>A0A392QZY8_9FABA</name>
<sequence>MIEGMQWNIGNGSTVRFWSDNWLPSGITLKDVTMQLIDPLLASATVDQFSDGNGNWQLHSVLDLIPDHVIKQILGCTSLM</sequence>
<reference evidence="1 2" key="1">
    <citation type="journal article" date="2018" name="Front. Plant Sci.">
        <title>Red Clover (Trifolium pratense) and Zigzag Clover (T. medium) - A Picture of Genomic Similarities and Differences.</title>
        <authorList>
            <person name="Dluhosova J."/>
            <person name="Istvanek J."/>
            <person name="Nedelnik J."/>
            <person name="Repkova J."/>
        </authorList>
    </citation>
    <scope>NUCLEOTIDE SEQUENCE [LARGE SCALE GENOMIC DNA]</scope>
    <source>
        <strain evidence="2">cv. 10/8</strain>
        <tissue evidence="1">Leaf</tissue>
    </source>
</reference>
<dbReference type="AlphaFoldDB" id="A0A392QZY8"/>